<dbReference type="AlphaFoldDB" id="A0A3E2VEH3"/>
<dbReference type="Proteomes" id="UP000260025">
    <property type="component" value="Unassembled WGS sequence"/>
</dbReference>
<dbReference type="RefSeq" id="WP_109771595.1">
    <property type="nucleotide sequence ID" value="NZ_CABHIW010000026.1"/>
</dbReference>
<evidence type="ECO:0000313" key="2">
    <source>
        <dbReference type="Proteomes" id="UP000260025"/>
    </source>
</evidence>
<dbReference type="EMBL" id="QVEV01000067">
    <property type="protein sequence ID" value="RGC08968.1"/>
    <property type="molecule type" value="Genomic_DNA"/>
</dbReference>
<gene>
    <name evidence="1" type="ORF">DXA38_21600</name>
</gene>
<comment type="caution">
    <text evidence="1">The sequence shown here is derived from an EMBL/GenBank/DDBJ whole genome shotgun (WGS) entry which is preliminary data.</text>
</comment>
<organism evidence="1 2">
    <name type="scientific">Clostridium innocuum</name>
    <dbReference type="NCBI Taxonomy" id="1522"/>
    <lineage>
        <taxon>Bacteria</taxon>
        <taxon>Bacillati</taxon>
        <taxon>Bacillota</taxon>
        <taxon>Clostridia</taxon>
        <taxon>Eubacteriales</taxon>
        <taxon>Clostridiaceae</taxon>
        <taxon>Clostridium</taxon>
    </lineage>
</organism>
<accession>A0A3E2VEH3</accession>
<sequence length="166" mass="18982">MKHRKKWFLVFLLAGIILIMVPFSIAYLTHVETRENRITIGQNDVMIEEDFTPPKQWQPETTYEKDVKVRNTGSVPCYIRVYAALSDTAIPAHTVFDTKDWTQADDGYWYHNSIVEPGAVTSSLFTKVTIGDIETESQKTFNIIIYAESVQAEGHHNIRDAFAGIR</sequence>
<dbReference type="OrthoDB" id="1647762at2"/>
<reference evidence="1 2" key="1">
    <citation type="submission" date="2018-08" db="EMBL/GenBank/DDBJ databases">
        <title>A genome reference for cultivated species of the human gut microbiota.</title>
        <authorList>
            <person name="Zou Y."/>
            <person name="Xue W."/>
            <person name="Luo G."/>
        </authorList>
    </citation>
    <scope>NUCLEOTIDE SEQUENCE [LARGE SCALE GENOMIC DNA]</scope>
    <source>
        <strain evidence="1 2">OF01-2LB</strain>
    </source>
</reference>
<proteinExistence type="predicted"/>
<evidence type="ECO:0000313" key="1">
    <source>
        <dbReference type="EMBL" id="RGC08968.1"/>
    </source>
</evidence>
<protein>
    <submittedName>
        <fullName evidence="1">Uncharacterized protein</fullName>
    </submittedName>
</protein>
<name>A0A3E2VEH3_CLOIN</name>